<evidence type="ECO:0000313" key="1">
    <source>
        <dbReference type="EMBL" id="CAD5244943.1"/>
    </source>
</evidence>
<evidence type="ECO:0008006" key="3">
    <source>
        <dbReference type="Google" id="ProtNLM"/>
    </source>
</evidence>
<dbReference type="EMBL" id="LR881183">
    <property type="protein sequence ID" value="CAD5244943.1"/>
    <property type="molecule type" value="Genomic_DNA"/>
</dbReference>
<dbReference type="AlphaFoldDB" id="A0A7G2DBJ9"/>
<evidence type="ECO:0000313" key="2">
    <source>
        <dbReference type="Proteomes" id="UP000516304"/>
    </source>
</evidence>
<dbReference type="KEGG" id="tcq:TIRI35C_1789"/>
<keyword evidence="2" id="KW-1185">Reference proteome</keyword>
<dbReference type="Proteomes" id="UP000516304">
    <property type="component" value="Chromosome TIRI35C"/>
</dbReference>
<proteinExistence type="predicted"/>
<gene>
    <name evidence="1" type="ORF">TIRI35C_1789</name>
</gene>
<name>A0A7G2DBJ9_9EURY</name>
<reference evidence="1 2" key="1">
    <citation type="submission" date="2020-09" db="EMBL/GenBank/DDBJ databases">
        <authorList>
            <person name="Courtine D."/>
        </authorList>
    </citation>
    <scope>NUCLEOTIDE SEQUENCE [LARGE SCALE GENOMIC DNA]</scope>
    <source>
        <strain evidence="1 2">IRI35c</strain>
    </source>
</reference>
<protein>
    <recommendedName>
        <fullName evidence="3">Adhesin domain-containing protein</fullName>
    </recommendedName>
</protein>
<sequence length="243" mass="25494">MRRKAGLLGAVVGAVMVLLLVGVVVTALALHGDIHIEGITPRKDAGPLRELGRFDAGAVIVKNVVGKVQLISSDVSGVVVKSNLPVNATYQNGLLTVYCLVEKKRSGFGISTHNLCEDYKNGRIIIEVGNGLSDVWVQNTVGDVFIGANATRVVIENTVGDVVSSAPAEYRVDDVVGDVSIHAEGDVTINDVVGDIGIRVPPNYTVSLSLDDVLGKVEKAHSGEGRPIIIRISNVVGDVSVGQ</sequence>
<accession>A0A7G2DBJ9</accession>
<organism evidence="1 2">
    <name type="scientific">Thermococcus camini</name>
    <dbReference type="NCBI Taxonomy" id="2016373"/>
    <lineage>
        <taxon>Archaea</taxon>
        <taxon>Methanobacteriati</taxon>
        <taxon>Methanobacteriota</taxon>
        <taxon>Thermococci</taxon>
        <taxon>Thermococcales</taxon>
        <taxon>Thermococcaceae</taxon>
        <taxon>Thermococcus</taxon>
    </lineage>
</organism>